<dbReference type="CDD" id="cd06853">
    <property type="entry name" value="GT_WecA_like"/>
    <property type="match status" value="1"/>
</dbReference>
<keyword evidence="6 7" id="KW-0472">Membrane</keyword>
<dbReference type="Pfam" id="PF00953">
    <property type="entry name" value="Glycos_transf_4"/>
    <property type="match status" value="1"/>
</dbReference>
<feature type="transmembrane region" description="Helical" evidence="7">
    <location>
        <begin position="186"/>
        <end position="207"/>
    </location>
</feature>
<name>A0ABU8J903_9GAMM</name>
<feature type="transmembrane region" description="Helical" evidence="7">
    <location>
        <begin position="106"/>
        <end position="125"/>
    </location>
</feature>
<dbReference type="PANTHER" id="PTHR22926">
    <property type="entry name" value="PHOSPHO-N-ACETYLMURAMOYL-PENTAPEPTIDE-TRANSFERASE"/>
    <property type="match status" value="1"/>
</dbReference>
<feature type="transmembrane region" description="Helical" evidence="7">
    <location>
        <begin position="6"/>
        <end position="30"/>
    </location>
</feature>
<comment type="subcellular location">
    <subcellularLocation>
        <location evidence="1">Cell membrane</location>
        <topology evidence="1">Multi-pass membrane protein</topology>
    </subcellularLocation>
</comment>
<evidence type="ECO:0000256" key="2">
    <source>
        <dbReference type="ARBA" id="ARBA00022475"/>
    </source>
</evidence>
<comment type="caution">
    <text evidence="8">The sequence shown here is derived from an EMBL/GenBank/DDBJ whole genome shotgun (WGS) entry which is preliminary data.</text>
</comment>
<evidence type="ECO:0000256" key="6">
    <source>
        <dbReference type="ARBA" id="ARBA00023136"/>
    </source>
</evidence>
<dbReference type="EMBL" id="JBBBNY010000002">
    <property type="protein sequence ID" value="MEI7035765.1"/>
    <property type="molecule type" value="Genomic_DNA"/>
</dbReference>
<dbReference type="PANTHER" id="PTHR22926:SF3">
    <property type="entry name" value="UNDECAPRENYL-PHOSPHATE ALPHA-N-ACETYLGLUCOSAMINYL 1-PHOSPHATE TRANSFERASE"/>
    <property type="match status" value="1"/>
</dbReference>
<evidence type="ECO:0000313" key="9">
    <source>
        <dbReference type="Proteomes" id="UP001381174"/>
    </source>
</evidence>
<feature type="transmembrane region" description="Helical" evidence="7">
    <location>
        <begin position="323"/>
        <end position="341"/>
    </location>
</feature>
<reference evidence="8 9" key="1">
    <citation type="journal article" date="2014" name="Int. J. Syst. Evol. Microbiol.">
        <title>Fulvimonas yonginensis sp. nov., isolated from greenhouse soil, and emended description of the genus Fulvimonas.</title>
        <authorList>
            <person name="Ahn J.H."/>
            <person name="Kim S.J."/>
            <person name="Weon H.Y."/>
            <person name="Hong S.B."/>
            <person name="Seok S.J."/>
            <person name="Kwon S.W."/>
        </authorList>
    </citation>
    <scope>NUCLEOTIDE SEQUENCE [LARGE SCALE GENOMIC DNA]</scope>
    <source>
        <strain evidence="8 9">KACC 16952</strain>
    </source>
</reference>
<dbReference type="RefSeq" id="WP_336806396.1">
    <property type="nucleotide sequence ID" value="NZ_JBBBNY010000002.1"/>
</dbReference>
<evidence type="ECO:0000256" key="5">
    <source>
        <dbReference type="ARBA" id="ARBA00022989"/>
    </source>
</evidence>
<organism evidence="8 9">
    <name type="scientific">Fulvimonas yonginensis</name>
    <dbReference type="NCBI Taxonomy" id="1495200"/>
    <lineage>
        <taxon>Bacteria</taxon>
        <taxon>Pseudomonadati</taxon>
        <taxon>Pseudomonadota</taxon>
        <taxon>Gammaproteobacteria</taxon>
        <taxon>Lysobacterales</taxon>
        <taxon>Rhodanobacteraceae</taxon>
        <taxon>Fulvimonas</taxon>
    </lineage>
</organism>
<evidence type="ECO:0000256" key="3">
    <source>
        <dbReference type="ARBA" id="ARBA00022679"/>
    </source>
</evidence>
<feature type="transmembrane region" description="Helical" evidence="7">
    <location>
        <begin position="245"/>
        <end position="265"/>
    </location>
</feature>
<feature type="transmembrane region" description="Helical" evidence="7">
    <location>
        <begin position="214"/>
        <end position="233"/>
    </location>
</feature>
<keyword evidence="5 7" id="KW-1133">Transmembrane helix</keyword>
<dbReference type="InterPro" id="IPR000715">
    <property type="entry name" value="Glycosyl_transferase_4"/>
</dbReference>
<evidence type="ECO:0000256" key="1">
    <source>
        <dbReference type="ARBA" id="ARBA00004651"/>
    </source>
</evidence>
<protein>
    <submittedName>
        <fullName evidence="8">Undecaprenyl/decaprenyl-phosphate alpha-N-acetylglucosaminyl 1-phosphate transferase</fullName>
    </submittedName>
</protein>
<accession>A0ABU8J903</accession>
<evidence type="ECO:0000313" key="8">
    <source>
        <dbReference type="EMBL" id="MEI7035765.1"/>
    </source>
</evidence>
<sequence>MGLATMQYSRILIACLTAACVSGLAIAILYRFAESWGLVDRPNERKHHVGHVPLIGGLAAFAGVLAGTLVDGEAHLFTNSLLATAAVLALVGALDDRFDLSVRTRLLVQTAAVLTMVAVTGVQIHTLGHLFGQEFELGVFGIPLTVVAVIGLLNAFNMMDGIDGLAGTLALVSIGAIIMYQGQPQWPGVVVLVLLAGALVPYLAANLGLVGRKIFLGDAGSMVIGYILAWTLIHLSQDPKTQELSTIDVLWCVALPVLDTLAVMVRRIREGKSPFKPDRGHIHHMMMQAGLGPRTTLVALVVLAIGLALTGMLTHSLAPGSNLLAFGALTVIYVTLMGRIWQKLQAQAAYQADGVRPAIGHKAGALPSNVIRLRSSVSLLSPYGKNVHGPKRGSAAK</sequence>
<proteinExistence type="predicted"/>
<keyword evidence="2" id="KW-1003">Cell membrane</keyword>
<keyword evidence="9" id="KW-1185">Reference proteome</keyword>
<feature type="transmembrane region" description="Helical" evidence="7">
    <location>
        <begin position="76"/>
        <end position="94"/>
    </location>
</feature>
<gene>
    <name evidence="8" type="ORF">WAT24_03215</name>
</gene>
<feature type="transmembrane region" description="Helical" evidence="7">
    <location>
        <begin position="162"/>
        <end position="180"/>
    </location>
</feature>
<keyword evidence="3 8" id="KW-0808">Transferase</keyword>
<feature type="transmembrane region" description="Helical" evidence="7">
    <location>
        <begin position="137"/>
        <end position="155"/>
    </location>
</feature>
<dbReference type="Proteomes" id="UP001381174">
    <property type="component" value="Unassembled WGS sequence"/>
</dbReference>
<feature type="transmembrane region" description="Helical" evidence="7">
    <location>
        <begin position="295"/>
        <end position="317"/>
    </location>
</feature>
<evidence type="ECO:0000256" key="4">
    <source>
        <dbReference type="ARBA" id="ARBA00022692"/>
    </source>
</evidence>
<evidence type="ECO:0000256" key="7">
    <source>
        <dbReference type="SAM" id="Phobius"/>
    </source>
</evidence>
<keyword evidence="4 7" id="KW-0812">Transmembrane</keyword>
<feature type="transmembrane region" description="Helical" evidence="7">
    <location>
        <begin position="51"/>
        <end position="70"/>
    </location>
</feature>
<dbReference type="GO" id="GO:0016740">
    <property type="term" value="F:transferase activity"/>
    <property type="evidence" value="ECO:0007669"/>
    <property type="project" value="UniProtKB-KW"/>
</dbReference>